<sequence>MKVRYEKKITVEMCRAHPDAIFVYGDNLIHKGKALGAGQAVIRDEPNAMGIPTKRLPSTKDDAYFSDQEDELKAVRDALAEIYKRAKGKTIFFPKDGVGTGRAKMKEKSPRAWARMNEILDQHFDIQNAGYSSSPKP</sequence>
<proteinExistence type="predicted"/>
<evidence type="ECO:0000259" key="1">
    <source>
        <dbReference type="Pfam" id="PF25176"/>
    </source>
</evidence>
<accession>A0A8I1JHR4</accession>
<name>A0A8I1JHR4_PSEPU</name>
<protein>
    <recommendedName>
        <fullName evidence="1">DUF7831 domain-containing protein</fullName>
    </recommendedName>
</protein>
<comment type="caution">
    <text evidence="2">The sequence shown here is derived from an EMBL/GenBank/DDBJ whole genome shotgun (WGS) entry which is preliminary data.</text>
</comment>
<evidence type="ECO:0000313" key="3">
    <source>
        <dbReference type="Proteomes" id="UP000637061"/>
    </source>
</evidence>
<dbReference type="Pfam" id="PF25176">
    <property type="entry name" value="DUF7831"/>
    <property type="match status" value="1"/>
</dbReference>
<gene>
    <name evidence="2" type="ORF">JEU22_03415</name>
</gene>
<reference evidence="2" key="1">
    <citation type="submission" date="2020-12" db="EMBL/GenBank/DDBJ databases">
        <title>Enhanced detection system for hospital associated transmission using whole genome sequencing surveillance.</title>
        <authorList>
            <person name="Harrison L.H."/>
            <person name="Van Tyne D."/>
            <person name="Marsh J.W."/>
            <person name="Griffith M.P."/>
            <person name="Snyder D.J."/>
            <person name="Cooper V.S."/>
            <person name="Mustapha M."/>
        </authorList>
    </citation>
    <scope>NUCLEOTIDE SEQUENCE</scope>
    <source>
        <strain evidence="2">PSB00042</strain>
    </source>
</reference>
<dbReference type="InterPro" id="IPR057153">
    <property type="entry name" value="DUF7831"/>
</dbReference>
<organism evidence="2 3">
    <name type="scientific">Pseudomonas putida</name>
    <name type="common">Arthrobacter siderocapsulatus</name>
    <dbReference type="NCBI Taxonomy" id="303"/>
    <lineage>
        <taxon>Bacteria</taxon>
        <taxon>Pseudomonadati</taxon>
        <taxon>Pseudomonadota</taxon>
        <taxon>Gammaproteobacteria</taxon>
        <taxon>Pseudomonadales</taxon>
        <taxon>Pseudomonadaceae</taxon>
        <taxon>Pseudomonas</taxon>
    </lineage>
</organism>
<dbReference type="Proteomes" id="UP000637061">
    <property type="component" value="Unassembled WGS sequence"/>
</dbReference>
<evidence type="ECO:0000313" key="2">
    <source>
        <dbReference type="EMBL" id="MBI6882951.1"/>
    </source>
</evidence>
<feature type="domain" description="DUF7831" evidence="1">
    <location>
        <begin position="4"/>
        <end position="116"/>
    </location>
</feature>
<dbReference type="RefSeq" id="WP_198746575.1">
    <property type="nucleotide sequence ID" value="NZ_JAEHTE010000002.1"/>
</dbReference>
<dbReference type="EMBL" id="JAEHTE010000002">
    <property type="protein sequence ID" value="MBI6882951.1"/>
    <property type="molecule type" value="Genomic_DNA"/>
</dbReference>
<dbReference type="AlphaFoldDB" id="A0A8I1JHR4"/>